<dbReference type="RefSeq" id="WP_238178247.1">
    <property type="nucleotide sequence ID" value="NZ_QMFB01000053.1"/>
</dbReference>
<evidence type="ECO:0000313" key="3">
    <source>
        <dbReference type="Proteomes" id="UP000250369"/>
    </source>
</evidence>
<evidence type="ECO:0000313" key="2">
    <source>
        <dbReference type="EMBL" id="RAV09034.1"/>
    </source>
</evidence>
<proteinExistence type="predicted"/>
<gene>
    <name evidence="2" type="ORF">DQG23_39995</name>
</gene>
<sequence>RQERDYEEQDEQSKHFASSFQGIKPSFDCDKRAGRRSKTAFGDADGPVHKDVNNELGEIPKRLKGTLC</sequence>
<accession>A0A329LMA5</accession>
<name>A0A329LMA5_9BACL</name>
<feature type="compositionally biased region" description="Acidic residues" evidence="1">
    <location>
        <begin position="1"/>
        <end position="10"/>
    </location>
</feature>
<dbReference type="EMBL" id="QMFB01000053">
    <property type="protein sequence ID" value="RAV09034.1"/>
    <property type="molecule type" value="Genomic_DNA"/>
</dbReference>
<dbReference type="Proteomes" id="UP000250369">
    <property type="component" value="Unassembled WGS sequence"/>
</dbReference>
<protein>
    <submittedName>
        <fullName evidence="2">Uncharacterized protein</fullName>
    </submittedName>
</protein>
<reference evidence="2 3" key="1">
    <citation type="journal article" date="2009" name="Int. J. Syst. Evol. Microbiol.">
        <title>Paenibacillus contaminans sp. nov., isolated from a contaminated laboratory plate.</title>
        <authorList>
            <person name="Chou J.H."/>
            <person name="Lee J.H."/>
            <person name="Lin M.C."/>
            <person name="Chang P.S."/>
            <person name="Arun A.B."/>
            <person name="Young C.C."/>
            <person name="Chen W.M."/>
        </authorList>
    </citation>
    <scope>NUCLEOTIDE SEQUENCE [LARGE SCALE GENOMIC DNA]</scope>
    <source>
        <strain evidence="2 3">CKOBP-6</strain>
    </source>
</reference>
<evidence type="ECO:0000256" key="1">
    <source>
        <dbReference type="SAM" id="MobiDB-lite"/>
    </source>
</evidence>
<feature type="region of interest" description="Disordered" evidence="1">
    <location>
        <begin position="1"/>
        <end position="48"/>
    </location>
</feature>
<organism evidence="2 3">
    <name type="scientific">Paenibacillus contaminans</name>
    <dbReference type="NCBI Taxonomy" id="450362"/>
    <lineage>
        <taxon>Bacteria</taxon>
        <taxon>Bacillati</taxon>
        <taxon>Bacillota</taxon>
        <taxon>Bacilli</taxon>
        <taxon>Bacillales</taxon>
        <taxon>Paenibacillaceae</taxon>
        <taxon>Paenibacillus</taxon>
    </lineage>
</organism>
<comment type="caution">
    <text evidence="2">The sequence shown here is derived from an EMBL/GenBank/DDBJ whole genome shotgun (WGS) entry which is preliminary data.</text>
</comment>
<feature type="non-terminal residue" evidence="2">
    <location>
        <position position="1"/>
    </location>
</feature>
<dbReference type="AlphaFoldDB" id="A0A329LMA5"/>
<keyword evidence="3" id="KW-1185">Reference proteome</keyword>